<protein>
    <recommendedName>
        <fullName evidence="5">Mid2 domain-containing protein</fullName>
    </recommendedName>
</protein>
<feature type="region of interest" description="Disordered" evidence="1">
    <location>
        <begin position="41"/>
        <end position="78"/>
    </location>
</feature>
<keyword evidence="4" id="KW-1185">Reference proteome</keyword>
<gene>
    <name evidence="3" type="ORF">PG997_002286</name>
</gene>
<keyword evidence="2" id="KW-1133">Transmembrane helix</keyword>
<feature type="region of interest" description="Disordered" evidence="1">
    <location>
        <begin position="132"/>
        <end position="205"/>
    </location>
</feature>
<evidence type="ECO:0000313" key="4">
    <source>
        <dbReference type="Proteomes" id="UP001433268"/>
    </source>
</evidence>
<sequence length="205" mass="21820">MYNWTVSTGGFDLSFISVYYLQVSNGLDTATTHYFNITSKEPTETATSTSAPSSSPSSKTPSSLSNPPKPNSSSAAPTATVRYTATAEPNVGDKPLPTGTLVGILFGSVAALISLMVGVWWAFRVWKRERPKGGETATADPHSSVGSIGAGGDNSNNNNKKKKTFGTEVGGNPLNEAEARPYVPPVHEVDSRQIYPRQVEMPSHE</sequence>
<evidence type="ECO:0000256" key="1">
    <source>
        <dbReference type="SAM" id="MobiDB-lite"/>
    </source>
</evidence>
<evidence type="ECO:0008006" key="5">
    <source>
        <dbReference type="Google" id="ProtNLM"/>
    </source>
</evidence>
<accession>A0ABR1X971</accession>
<organism evidence="3 4">
    <name type="scientific">Apiospora hydei</name>
    <dbReference type="NCBI Taxonomy" id="1337664"/>
    <lineage>
        <taxon>Eukaryota</taxon>
        <taxon>Fungi</taxon>
        <taxon>Dikarya</taxon>
        <taxon>Ascomycota</taxon>
        <taxon>Pezizomycotina</taxon>
        <taxon>Sordariomycetes</taxon>
        <taxon>Xylariomycetidae</taxon>
        <taxon>Amphisphaeriales</taxon>
        <taxon>Apiosporaceae</taxon>
        <taxon>Apiospora</taxon>
    </lineage>
</organism>
<dbReference type="RefSeq" id="XP_066673897.1">
    <property type="nucleotide sequence ID" value="XM_066806601.1"/>
</dbReference>
<dbReference type="GeneID" id="92039661"/>
<keyword evidence="2" id="KW-0472">Membrane</keyword>
<reference evidence="3 4" key="1">
    <citation type="submission" date="2023-01" db="EMBL/GenBank/DDBJ databases">
        <title>Analysis of 21 Apiospora genomes using comparative genomics revels a genus with tremendous synthesis potential of carbohydrate active enzymes and secondary metabolites.</title>
        <authorList>
            <person name="Sorensen T."/>
        </authorList>
    </citation>
    <scope>NUCLEOTIDE SEQUENCE [LARGE SCALE GENOMIC DNA]</scope>
    <source>
        <strain evidence="3 4">CBS 114990</strain>
    </source>
</reference>
<keyword evidence="2" id="KW-0812">Transmembrane</keyword>
<evidence type="ECO:0000313" key="3">
    <source>
        <dbReference type="EMBL" id="KAK8091925.1"/>
    </source>
</evidence>
<comment type="caution">
    <text evidence="3">The sequence shown here is derived from an EMBL/GenBank/DDBJ whole genome shotgun (WGS) entry which is preliminary data.</text>
</comment>
<feature type="transmembrane region" description="Helical" evidence="2">
    <location>
        <begin position="101"/>
        <end position="123"/>
    </location>
</feature>
<name>A0ABR1X971_9PEZI</name>
<dbReference type="Proteomes" id="UP001433268">
    <property type="component" value="Unassembled WGS sequence"/>
</dbReference>
<evidence type="ECO:0000256" key="2">
    <source>
        <dbReference type="SAM" id="Phobius"/>
    </source>
</evidence>
<dbReference type="EMBL" id="JAQQWN010000003">
    <property type="protein sequence ID" value="KAK8091925.1"/>
    <property type="molecule type" value="Genomic_DNA"/>
</dbReference>
<proteinExistence type="predicted"/>